<feature type="transmembrane region" description="Helical" evidence="6">
    <location>
        <begin position="6"/>
        <end position="27"/>
    </location>
</feature>
<feature type="transmembrane region" description="Helical" evidence="6">
    <location>
        <begin position="72"/>
        <end position="92"/>
    </location>
</feature>
<dbReference type="RefSeq" id="WP_076546673.1">
    <property type="nucleotide sequence ID" value="NZ_FTMA01000001.1"/>
</dbReference>
<organism evidence="7 8">
    <name type="scientific">Maribacter ulvicola</name>
    <dbReference type="NCBI Taxonomy" id="228959"/>
    <lineage>
        <taxon>Bacteria</taxon>
        <taxon>Pseudomonadati</taxon>
        <taxon>Bacteroidota</taxon>
        <taxon>Flavobacteriia</taxon>
        <taxon>Flavobacteriales</taxon>
        <taxon>Flavobacteriaceae</taxon>
        <taxon>Maribacter</taxon>
    </lineage>
</organism>
<reference evidence="8" key="1">
    <citation type="submission" date="2017-01" db="EMBL/GenBank/DDBJ databases">
        <authorList>
            <person name="Varghese N."/>
            <person name="Submissions S."/>
        </authorList>
    </citation>
    <scope>NUCLEOTIDE SEQUENCE [LARGE SCALE GENOMIC DNA]</scope>
    <source>
        <strain evidence="8">DSM 15366</strain>
    </source>
</reference>
<name>A0A1N6PGA3_9FLAO</name>
<keyword evidence="4 6" id="KW-1133">Transmembrane helix</keyword>
<keyword evidence="5 6" id="KW-0472">Membrane</keyword>
<dbReference type="InterPro" id="IPR001123">
    <property type="entry name" value="LeuE-type"/>
</dbReference>
<dbReference type="PANTHER" id="PTHR30086">
    <property type="entry name" value="ARGININE EXPORTER PROTEIN ARGO"/>
    <property type="match status" value="1"/>
</dbReference>
<dbReference type="GO" id="GO:0005886">
    <property type="term" value="C:plasma membrane"/>
    <property type="evidence" value="ECO:0007669"/>
    <property type="project" value="UniProtKB-SubCell"/>
</dbReference>
<feature type="transmembrane region" description="Helical" evidence="6">
    <location>
        <begin position="148"/>
        <end position="168"/>
    </location>
</feature>
<evidence type="ECO:0000313" key="8">
    <source>
        <dbReference type="Proteomes" id="UP000186953"/>
    </source>
</evidence>
<dbReference type="EMBL" id="FTMA01000001">
    <property type="protein sequence ID" value="SIQ03365.1"/>
    <property type="molecule type" value="Genomic_DNA"/>
</dbReference>
<protein>
    <submittedName>
        <fullName evidence="7">Threonine/homoserine/homoserine lactone efflux protein</fullName>
    </submittedName>
</protein>
<dbReference type="Proteomes" id="UP000186953">
    <property type="component" value="Unassembled WGS sequence"/>
</dbReference>
<accession>A0A1N6PGA3</accession>
<dbReference type="OrthoDB" id="679767at2"/>
<sequence length="237" mass="26976">MLEDIQTAIPLGFFLSFMVGPVFFVLLQTSAVKGFRAAVTFDIGVLLADILFILVAYFSSFQLLENLSNQPGLYVFGGVILLIYGLVTFFRVDKKKIPVDSKKIKKSDYFGLFVKGFLLNFINIGVLVFWLGIIIIVGPTLDNQPNRFFTFFATVLLSYFVTDIFKILLAKQLKRKLTAKRIIYIKKVIGIILVICGIVLIIKGFLPKDKFNIEHELERFETNAIEKKKPVIDRLFT</sequence>
<dbReference type="AlphaFoldDB" id="A0A1N6PGA3"/>
<evidence type="ECO:0000256" key="2">
    <source>
        <dbReference type="ARBA" id="ARBA00022475"/>
    </source>
</evidence>
<gene>
    <name evidence="7" type="ORF">SAMN05421797_101432</name>
</gene>
<evidence type="ECO:0000256" key="1">
    <source>
        <dbReference type="ARBA" id="ARBA00004651"/>
    </source>
</evidence>
<evidence type="ECO:0000256" key="5">
    <source>
        <dbReference type="ARBA" id="ARBA00023136"/>
    </source>
</evidence>
<evidence type="ECO:0000256" key="4">
    <source>
        <dbReference type="ARBA" id="ARBA00022989"/>
    </source>
</evidence>
<keyword evidence="8" id="KW-1185">Reference proteome</keyword>
<feature type="transmembrane region" description="Helical" evidence="6">
    <location>
        <begin position="112"/>
        <end position="136"/>
    </location>
</feature>
<dbReference type="Pfam" id="PF01810">
    <property type="entry name" value="LysE"/>
    <property type="match status" value="1"/>
</dbReference>
<dbReference type="STRING" id="228959.SAMN05421797_101432"/>
<dbReference type="PANTHER" id="PTHR30086:SF20">
    <property type="entry name" value="ARGININE EXPORTER PROTEIN ARGO-RELATED"/>
    <property type="match status" value="1"/>
</dbReference>
<evidence type="ECO:0000256" key="3">
    <source>
        <dbReference type="ARBA" id="ARBA00022692"/>
    </source>
</evidence>
<keyword evidence="2" id="KW-1003">Cell membrane</keyword>
<evidence type="ECO:0000313" key="7">
    <source>
        <dbReference type="EMBL" id="SIQ03365.1"/>
    </source>
</evidence>
<dbReference type="GO" id="GO:0015171">
    <property type="term" value="F:amino acid transmembrane transporter activity"/>
    <property type="evidence" value="ECO:0007669"/>
    <property type="project" value="TreeGrafter"/>
</dbReference>
<feature type="transmembrane region" description="Helical" evidence="6">
    <location>
        <begin position="188"/>
        <end position="206"/>
    </location>
</feature>
<proteinExistence type="predicted"/>
<feature type="transmembrane region" description="Helical" evidence="6">
    <location>
        <begin position="39"/>
        <end position="60"/>
    </location>
</feature>
<keyword evidence="3 6" id="KW-0812">Transmembrane</keyword>
<comment type="subcellular location">
    <subcellularLocation>
        <location evidence="1">Cell membrane</location>
        <topology evidence="1">Multi-pass membrane protein</topology>
    </subcellularLocation>
</comment>
<evidence type="ECO:0000256" key="6">
    <source>
        <dbReference type="SAM" id="Phobius"/>
    </source>
</evidence>